<dbReference type="InterPro" id="IPR036291">
    <property type="entry name" value="NAD(P)-bd_dom_sf"/>
</dbReference>
<reference evidence="3 4" key="1">
    <citation type="submission" date="2023-04" db="EMBL/GenBank/DDBJ databases">
        <title>Marinobulbifer ophiurae gen. nov., sp. Nov., isolate from tissue of brittle star Ophioplocus japonicus.</title>
        <authorList>
            <person name="Kawano K."/>
            <person name="Sawayama S."/>
            <person name="Nakagawa S."/>
        </authorList>
    </citation>
    <scope>NUCLEOTIDE SEQUENCE [LARGE SCALE GENOMIC DNA]</scope>
    <source>
        <strain evidence="3 4">NKW57</strain>
    </source>
</reference>
<organism evidence="3 4">
    <name type="scientific">Biformimicrobium ophioploci</name>
    <dbReference type="NCBI Taxonomy" id="3036711"/>
    <lineage>
        <taxon>Bacteria</taxon>
        <taxon>Pseudomonadati</taxon>
        <taxon>Pseudomonadota</taxon>
        <taxon>Gammaproteobacteria</taxon>
        <taxon>Cellvibrionales</taxon>
        <taxon>Microbulbiferaceae</taxon>
        <taxon>Biformimicrobium</taxon>
    </lineage>
</organism>
<dbReference type="Pfam" id="PF13561">
    <property type="entry name" value="adh_short_C2"/>
    <property type="match status" value="1"/>
</dbReference>
<protein>
    <submittedName>
        <fullName evidence="3">Pteridine reductase</fullName>
    </submittedName>
</protein>
<sequence length="244" mass="25681">MTERVALITGAANRLGKAMAEALHQDGFNVVIHFRNSGQAAASLIAGLNRVRADSAAGAQADLCTTGGPASLATQALKHWGRLDLLINNASSFFPTPLDTATEAQWDDLIGSNLKAPFFLCQALVDSLSASGGSIVNLVDIHAQRPMPNHPIYSAAKAGLAMLTKSLAVELAPRIRVNGIAPGAVLWPEHHGQLNTPEETILSRTPLRRTGEPADIVAALRYLVDAPYVTGQILAVDGGRSLTI</sequence>
<keyword evidence="4" id="KW-1185">Reference proteome</keyword>
<evidence type="ECO:0000256" key="1">
    <source>
        <dbReference type="ARBA" id="ARBA00006484"/>
    </source>
</evidence>
<gene>
    <name evidence="3" type="ORF">MNKW57_00590</name>
</gene>
<dbReference type="PROSITE" id="PS00061">
    <property type="entry name" value="ADH_SHORT"/>
    <property type="match status" value="1"/>
</dbReference>
<dbReference type="PANTHER" id="PTHR43639">
    <property type="entry name" value="OXIDOREDUCTASE, SHORT-CHAIN DEHYDROGENASE/REDUCTASE FAMILY (AFU_ORTHOLOGUE AFUA_5G02870)"/>
    <property type="match status" value="1"/>
</dbReference>
<keyword evidence="2" id="KW-0560">Oxidoreductase</keyword>
<evidence type="ECO:0000256" key="2">
    <source>
        <dbReference type="ARBA" id="ARBA00023002"/>
    </source>
</evidence>
<dbReference type="RefSeq" id="WP_285762268.1">
    <property type="nucleotide sequence ID" value="NZ_BSYJ01000001.1"/>
</dbReference>
<evidence type="ECO:0000313" key="4">
    <source>
        <dbReference type="Proteomes" id="UP001224392"/>
    </source>
</evidence>
<dbReference type="NCBIfam" id="NF006598">
    <property type="entry name" value="PRK09135.1"/>
    <property type="match status" value="1"/>
</dbReference>
<dbReference type="Proteomes" id="UP001224392">
    <property type="component" value="Unassembled WGS sequence"/>
</dbReference>
<evidence type="ECO:0000313" key="3">
    <source>
        <dbReference type="EMBL" id="GMG85738.1"/>
    </source>
</evidence>
<dbReference type="InterPro" id="IPR020904">
    <property type="entry name" value="Sc_DH/Rdtase_CS"/>
</dbReference>
<dbReference type="PRINTS" id="PR00080">
    <property type="entry name" value="SDRFAMILY"/>
</dbReference>
<dbReference type="Gene3D" id="3.40.50.720">
    <property type="entry name" value="NAD(P)-binding Rossmann-like Domain"/>
    <property type="match status" value="1"/>
</dbReference>
<comment type="similarity">
    <text evidence="1">Belongs to the short-chain dehydrogenases/reductases (SDR) family.</text>
</comment>
<dbReference type="InterPro" id="IPR002347">
    <property type="entry name" value="SDR_fam"/>
</dbReference>
<dbReference type="SUPFAM" id="SSF51735">
    <property type="entry name" value="NAD(P)-binding Rossmann-fold domains"/>
    <property type="match status" value="1"/>
</dbReference>
<dbReference type="PRINTS" id="PR00081">
    <property type="entry name" value="GDHRDH"/>
</dbReference>
<comment type="caution">
    <text evidence="3">The sequence shown here is derived from an EMBL/GenBank/DDBJ whole genome shotgun (WGS) entry which is preliminary data.</text>
</comment>
<accession>A0ABQ6LUH3</accession>
<dbReference type="EMBL" id="BSYJ01000001">
    <property type="protein sequence ID" value="GMG85738.1"/>
    <property type="molecule type" value="Genomic_DNA"/>
</dbReference>
<dbReference type="PANTHER" id="PTHR43639:SF1">
    <property type="entry name" value="SHORT-CHAIN DEHYDROGENASE_REDUCTASE FAMILY PROTEIN"/>
    <property type="match status" value="1"/>
</dbReference>
<proteinExistence type="inferred from homology"/>
<name>A0ABQ6LUH3_9GAMM</name>